<feature type="DNA-binding region" description="H-T-H motif" evidence="4">
    <location>
        <begin position="29"/>
        <end position="48"/>
    </location>
</feature>
<dbReference type="SUPFAM" id="SSF46689">
    <property type="entry name" value="Homeodomain-like"/>
    <property type="match status" value="1"/>
</dbReference>
<dbReference type="GO" id="GO:0000976">
    <property type="term" value="F:transcription cis-regulatory region binding"/>
    <property type="evidence" value="ECO:0007669"/>
    <property type="project" value="TreeGrafter"/>
</dbReference>
<dbReference type="InterPro" id="IPR050109">
    <property type="entry name" value="HTH-type_TetR-like_transc_reg"/>
</dbReference>
<protein>
    <submittedName>
        <fullName evidence="6">TetR family transcriptional regulator</fullName>
    </submittedName>
</protein>
<evidence type="ECO:0000313" key="6">
    <source>
        <dbReference type="EMBL" id="RIX27618.1"/>
    </source>
</evidence>
<sequence length="196" mass="21446">MTRWAPDARGRLHRAAVDLFEEQGYAPTTVPQIAERAGLTTRTFFRHFADKREVLFSDDAITADAARLMREAPEGLDVLALVRDRLRTVAETTFEGSRSEVRRVRALIAADPALQERDLQKRAALAEVVRSAFADRGEDPITAALVGDLVVSVLHVALERWLDEPADDAAATPFADVIDEVLAASATLLRSATAGR</sequence>
<feature type="domain" description="HTH tetR-type" evidence="5">
    <location>
        <begin position="6"/>
        <end position="66"/>
    </location>
</feature>
<evidence type="ECO:0000256" key="3">
    <source>
        <dbReference type="ARBA" id="ARBA00023163"/>
    </source>
</evidence>
<comment type="caution">
    <text evidence="6">The sequence shown here is derived from an EMBL/GenBank/DDBJ whole genome shotgun (WGS) entry which is preliminary data.</text>
</comment>
<evidence type="ECO:0000259" key="5">
    <source>
        <dbReference type="PROSITE" id="PS50977"/>
    </source>
</evidence>
<proteinExistence type="predicted"/>
<evidence type="ECO:0000256" key="1">
    <source>
        <dbReference type="ARBA" id="ARBA00023015"/>
    </source>
</evidence>
<evidence type="ECO:0000256" key="2">
    <source>
        <dbReference type="ARBA" id="ARBA00023125"/>
    </source>
</evidence>
<dbReference type="PANTHER" id="PTHR30055">
    <property type="entry name" value="HTH-TYPE TRANSCRIPTIONAL REGULATOR RUTR"/>
    <property type="match status" value="1"/>
</dbReference>
<dbReference type="AlphaFoldDB" id="A0A3A1TVG0"/>
<dbReference type="RefSeq" id="WP_119481927.1">
    <property type="nucleotide sequence ID" value="NZ_QXTG01000002.1"/>
</dbReference>
<dbReference type="Proteomes" id="UP000265742">
    <property type="component" value="Unassembled WGS sequence"/>
</dbReference>
<dbReference type="InterPro" id="IPR041347">
    <property type="entry name" value="MftR_C"/>
</dbReference>
<accession>A0A3A1TVG0</accession>
<dbReference type="Gene3D" id="1.10.357.10">
    <property type="entry name" value="Tetracycline Repressor, domain 2"/>
    <property type="match status" value="1"/>
</dbReference>
<dbReference type="Pfam" id="PF00440">
    <property type="entry name" value="TetR_N"/>
    <property type="match status" value="1"/>
</dbReference>
<dbReference type="GO" id="GO:0003700">
    <property type="term" value="F:DNA-binding transcription factor activity"/>
    <property type="evidence" value="ECO:0007669"/>
    <property type="project" value="TreeGrafter"/>
</dbReference>
<keyword evidence="1" id="KW-0805">Transcription regulation</keyword>
<dbReference type="PRINTS" id="PR00455">
    <property type="entry name" value="HTHTETR"/>
</dbReference>
<keyword evidence="2 4" id="KW-0238">DNA-binding</keyword>
<dbReference type="InterPro" id="IPR023772">
    <property type="entry name" value="DNA-bd_HTH_TetR-type_CS"/>
</dbReference>
<name>A0A3A1TVG0_9MICO</name>
<dbReference type="PANTHER" id="PTHR30055:SF238">
    <property type="entry name" value="MYCOFACTOCIN BIOSYNTHESIS TRANSCRIPTIONAL REGULATOR MFTR-RELATED"/>
    <property type="match status" value="1"/>
</dbReference>
<evidence type="ECO:0000256" key="4">
    <source>
        <dbReference type="PROSITE-ProRule" id="PRU00335"/>
    </source>
</evidence>
<keyword evidence="3" id="KW-0804">Transcription</keyword>
<evidence type="ECO:0000313" key="7">
    <source>
        <dbReference type="Proteomes" id="UP000265742"/>
    </source>
</evidence>
<keyword evidence="7" id="KW-1185">Reference proteome</keyword>
<organism evidence="6 7">
    <name type="scientific">Amnibacterium setariae</name>
    <dbReference type="NCBI Taxonomy" id="2306585"/>
    <lineage>
        <taxon>Bacteria</taxon>
        <taxon>Bacillati</taxon>
        <taxon>Actinomycetota</taxon>
        <taxon>Actinomycetes</taxon>
        <taxon>Micrococcales</taxon>
        <taxon>Microbacteriaceae</taxon>
        <taxon>Amnibacterium</taxon>
    </lineage>
</organism>
<dbReference type="OrthoDB" id="4746440at2"/>
<gene>
    <name evidence="6" type="ORF">D1781_08605</name>
</gene>
<dbReference type="InterPro" id="IPR001647">
    <property type="entry name" value="HTH_TetR"/>
</dbReference>
<dbReference type="Pfam" id="PF17754">
    <property type="entry name" value="TetR_C_14"/>
    <property type="match status" value="1"/>
</dbReference>
<dbReference type="InterPro" id="IPR009057">
    <property type="entry name" value="Homeodomain-like_sf"/>
</dbReference>
<reference evidence="7" key="1">
    <citation type="submission" date="2018-09" db="EMBL/GenBank/DDBJ databases">
        <authorList>
            <person name="Kim I."/>
        </authorList>
    </citation>
    <scope>NUCLEOTIDE SEQUENCE [LARGE SCALE GENOMIC DNA]</scope>
    <source>
        <strain evidence="7">DD4a</strain>
    </source>
</reference>
<dbReference type="PROSITE" id="PS01081">
    <property type="entry name" value="HTH_TETR_1"/>
    <property type="match status" value="1"/>
</dbReference>
<dbReference type="EMBL" id="QXTG01000002">
    <property type="protein sequence ID" value="RIX27618.1"/>
    <property type="molecule type" value="Genomic_DNA"/>
</dbReference>
<dbReference type="PROSITE" id="PS50977">
    <property type="entry name" value="HTH_TETR_2"/>
    <property type="match status" value="1"/>
</dbReference>